<feature type="transmembrane region" description="Helical" evidence="1">
    <location>
        <begin position="109"/>
        <end position="132"/>
    </location>
</feature>
<name>A0ABU0D7F9_9BACI</name>
<keyword evidence="1" id="KW-0812">Transmembrane</keyword>
<feature type="transmembrane region" description="Helical" evidence="1">
    <location>
        <begin position="37"/>
        <end position="55"/>
    </location>
</feature>
<dbReference type="InterPro" id="IPR025699">
    <property type="entry name" value="ABC2_memb-like"/>
</dbReference>
<dbReference type="RefSeq" id="WP_244682626.1">
    <property type="nucleotide sequence ID" value="NZ_JALIRM010000012.1"/>
</dbReference>
<feature type="transmembrane region" description="Helical" evidence="1">
    <location>
        <begin position="162"/>
        <end position="182"/>
    </location>
</feature>
<feature type="transmembrane region" description="Helical" evidence="1">
    <location>
        <begin position="139"/>
        <end position="156"/>
    </location>
</feature>
<feature type="transmembrane region" description="Helical" evidence="1">
    <location>
        <begin position="12"/>
        <end position="31"/>
    </location>
</feature>
<organism evidence="2 3">
    <name type="scientific">Lederbergia wuyishanensis</name>
    <dbReference type="NCBI Taxonomy" id="1347903"/>
    <lineage>
        <taxon>Bacteria</taxon>
        <taxon>Bacillati</taxon>
        <taxon>Bacillota</taxon>
        <taxon>Bacilli</taxon>
        <taxon>Bacillales</taxon>
        <taxon>Bacillaceae</taxon>
        <taxon>Lederbergia</taxon>
    </lineage>
</organism>
<evidence type="ECO:0000313" key="2">
    <source>
        <dbReference type="EMBL" id="MDQ0344357.1"/>
    </source>
</evidence>
<accession>A0ABU0D7F9</accession>
<evidence type="ECO:0000256" key="1">
    <source>
        <dbReference type="SAM" id="Phobius"/>
    </source>
</evidence>
<keyword evidence="1" id="KW-1133">Transmembrane helix</keyword>
<dbReference type="Proteomes" id="UP001232343">
    <property type="component" value="Unassembled WGS sequence"/>
</dbReference>
<proteinExistence type="predicted"/>
<evidence type="ECO:0000313" key="3">
    <source>
        <dbReference type="Proteomes" id="UP001232343"/>
    </source>
</evidence>
<keyword evidence="3" id="KW-1185">Reference proteome</keyword>
<dbReference type="EMBL" id="JAUSUO010000009">
    <property type="protein sequence ID" value="MDQ0344357.1"/>
    <property type="molecule type" value="Genomic_DNA"/>
</dbReference>
<keyword evidence="1" id="KW-0472">Membrane</keyword>
<sequence length="192" mass="22680">MINLIKTDIKSIKLLEYIIMIPFVFILAFLVNPGFEYPYYIWIFYFTFGICSSSLDQKRNDNVQPVIISLPISRKNYIGAKYLLPLVWFFLSTIGATIIALLFNWRTDFFEVNLLITSFLLIILLMAIYLPLCLFYRHASFFVPFILIFVLTMLNTTNEIHFIQFHPILLLSIILFYLSYLLSVKIFDRKII</sequence>
<dbReference type="Pfam" id="PF13346">
    <property type="entry name" value="ABC2_membrane_5"/>
    <property type="match status" value="1"/>
</dbReference>
<feature type="transmembrane region" description="Helical" evidence="1">
    <location>
        <begin position="82"/>
        <end position="103"/>
    </location>
</feature>
<gene>
    <name evidence="2" type="ORF">J2S14_003200</name>
</gene>
<reference evidence="2 3" key="1">
    <citation type="submission" date="2023-07" db="EMBL/GenBank/DDBJ databases">
        <title>Genomic Encyclopedia of Type Strains, Phase IV (KMG-IV): sequencing the most valuable type-strain genomes for metagenomic binning, comparative biology and taxonomic classification.</title>
        <authorList>
            <person name="Goeker M."/>
        </authorList>
    </citation>
    <scope>NUCLEOTIDE SEQUENCE [LARGE SCALE GENOMIC DNA]</scope>
    <source>
        <strain evidence="2 3">DSM 27848</strain>
    </source>
</reference>
<evidence type="ECO:0008006" key="4">
    <source>
        <dbReference type="Google" id="ProtNLM"/>
    </source>
</evidence>
<comment type="caution">
    <text evidence="2">The sequence shown here is derived from an EMBL/GenBank/DDBJ whole genome shotgun (WGS) entry which is preliminary data.</text>
</comment>
<protein>
    <recommendedName>
        <fullName evidence="4">ABC-2 type transporter domain-containing protein</fullName>
    </recommendedName>
</protein>